<comment type="catalytic activity">
    <reaction evidence="8">
        <text>N-terminal L-alanyl-[protein] + acetyl-CoA = N-terminal N(alpha)-acetyl-L-alanyl-[protein] + CoA + H(+)</text>
        <dbReference type="Rhea" id="RHEA:50500"/>
        <dbReference type="Rhea" id="RHEA-COMP:12701"/>
        <dbReference type="Rhea" id="RHEA-COMP:12702"/>
        <dbReference type="ChEBI" id="CHEBI:15378"/>
        <dbReference type="ChEBI" id="CHEBI:57287"/>
        <dbReference type="ChEBI" id="CHEBI:57288"/>
        <dbReference type="ChEBI" id="CHEBI:64718"/>
        <dbReference type="ChEBI" id="CHEBI:83683"/>
        <dbReference type="EC" id="2.3.1.255"/>
    </reaction>
</comment>
<evidence type="ECO:0000313" key="13">
    <source>
        <dbReference type="Proteomes" id="UP000299102"/>
    </source>
</evidence>
<name>A0A4C1TY39_EUMVA</name>
<dbReference type="GO" id="GO:0031415">
    <property type="term" value="C:NatA complex"/>
    <property type="evidence" value="ECO:0007669"/>
    <property type="project" value="InterPro"/>
</dbReference>
<evidence type="ECO:0000256" key="9">
    <source>
        <dbReference type="ARBA" id="ARBA00049266"/>
    </source>
</evidence>
<dbReference type="EMBL" id="BGZK01000103">
    <property type="protein sequence ID" value="GBP18972.1"/>
    <property type="molecule type" value="Genomic_DNA"/>
</dbReference>
<gene>
    <name evidence="12" type="primary">Naa11</name>
    <name evidence="12" type="ORF">EVAR_78440_1</name>
</gene>
<dbReference type="GO" id="GO:1990189">
    <property type="term" value="F:protein N-terminal-serine acetyltransferase activity"/>
    <property type="evidence" value="ECO:0007669"/>
    <property type="project" value="TreeGrafter"/>
</dbReference>
<comment type="catalytic activity">
    <reaction evidence="5">
        <text>N-terminal L-seryl-[protein] + acetyl-CoA = N-terminal N(alpha)-acetyl-L-seryl-[protein] + CoA + H(+)</text>
        <dbReference type="Rhea" id="RHEA:50504"/>
        <dbReference type="Rhea" id="RHEA-COMP:12703"/>
        <dbReference type="Rhea" id="RHEA-COMP:12704"/>
        <dbReference type="ChEBI" id="CHEBI:15378"/>
        <dbReference type="ChEBI" id="CHEBI:57287"/>
        <dbReference type="ChEBI" id="CHEBI:57288"/>
        <dbReference type="ChEBI" id="CHEBI:64738"/>
        <dbReference type="ChEBI" id="CHEBI:83690"/>
        <dbReference type="EC" id="2.3.1.255"/>
    </reaction>
</comment>
<protein>
    <recommendedName>
        <fullName evidence="4">N-terminal amino-acid N(alpha)-acetyltransferase NatA</fullName>
        <ecNumber evidence="4">2.3.1.255</ecNumber>
    </recommendedName>
</protein>
<comment type="similarity">
    <text evidence="3">Belongs to the acetyltransferase family. ARD1 subfamily.</text>
</comment>
<dbReference type="InterPro" id="IPR045047">
    <property type="entry name" value="Ard1-like"/>
</dbReference>
<proteinExistence type="inferred from homology"/>
<evidence type="ECO:0000259" key="11">
    <source>
        <dbReference type="Pfam" id="PF00583"/>
    </source>
</evidence>
<dbReference type="InterPro" id="IPR016181">
    <property type="entry name" value="Acyl_CoA_acyltransferase"/>
</dbReference>
<accession>A0A4C1TY39</accession>
<evidence type="ECO:0000256" key="8">
    <source>
        <dbReference type="ARBA" id="ARBA00048236"/>
    </source>
</evidence>
<dbReference type="OrthoDB" id="25586at2759"/>
<dbReference type="GO" id="GO:1990190">
    <property type="term" value="F:protein-N-terminal-glutamate acetyltransferase activity"/>
    <property type="evidence" value="ECO:0007669"/>
    <property type="project" value="TreeGrafter"/>
</dbReference>
<evidence type="ECO:0000256" key="6">
    <source>
        <dbReference type="ARBA" id="ARBA00047805"/>
    </source>
</evidence>
<dbReference type="Gene3D" id="3.40.630.30">
    <property type="match status" value="1"/>
</dbReference>
<comment type="catalytic activity">
    <reaction evidence="9">
        <text>N-terminal L-cysteinyl-[protein] + acetyl-CoA = N-terminal N(alpha)-acetyl-L-cysteinyl-[protein] + CoA + H(+)</text>
        <dbReference type="Rhea" id="RHEA:50512"/>
        <dbReference type="Rhea" id="RHEA-COMP:12707"/>
        <dbReference type="Rhea" id="RHEA-COMP:12708"/>
        <dbReference type="ChEBI" id="CHEBI:15378"/>
        <dbReference type="ChEBI" id="CHEBI:57287"/>
        <dbReference type="ChEBI" id="CHEBI:57288"/>
        <dbReference type="ChEBI" id="CHEBI:65250"/>
        <dbReference type="ChEBI" id="CHEBI:133372"/>
        <dbReference type="EC" id="2.3.1.255"/>
    </reaction>
</comment>
<dbReference type="PANTHER" id="PTHR23091">
    <property type="entry name" value="N-TERMINAL ACETYLTRANSFERASE"/>
    <property type="match status" value="1"/>
</dbReference>
<evidence type="ECO:0000256" key="1">
    <source>
        <dbReference type="ARBA" id="ARBA00022679"/>
    </source>
</evidence>
<dbReference type="Pfam" id="PF00583">
    <property type="entry name" value="Acetyltransf_1"/>
    <property type="match status" value="1"/>
</dbReference>
<dbReference type="AlphaFoldDB" id="A0A4C1TY39"/>
<sequence length="243" mass="26603">MGVLLVRPPSVVSGAKLTKSEAKETKQIASLRIHVERCVTAWLCSFEPRSVVSGSARVRVCGVPRSVSRAAAVKPRASVPARSSGYPAVCTPSPHTISAPRVGTLFGSVAYPSSVLFESSWGACQKPLQFQRQSNRIKYARYVLAKMEEDGEDNRHGHITSLAVKRSHRRLGLAQKLMNQASLAMVECFQVETIVIDVVITEKNSLEHLCRNVALSNLEQLMYRYYAVAHRVAGHPIAPALAI</sequence>
<dbReference type="EC" id="2.3.1.255" evidence="4"/>
<dbReference type="STRING" id="151549.A0A4C1TY39"/>
<evidence type="ECO:0000256" key="5">
    <source>
        <dbReference type="ARBA" id="ARBA00047491"/>
    </source>
</evidence>
<dbReference type="SUPFAM" id="SSF55729">
    <property type="entry name" value="Acyl-CoA N-acyltransferases (Nat)"/>
    <property type="match status" value="1"/>
</dbReference>
<dbReference type="CDD" id="cd04301">
    <property type="entry name" value="NAT_SF"/>
    <property type="match status" value="1"/>
</dbReference>
<comment type="catalytic activity">
    <reaction evidence="10">
        <text>N-terminal L-threonyl-[protein] + acetyl-CoA = N-terminal N(alpha)-acetyl-L-threonyl-[protein] + CoA + H(+)</text>
        <dbReference type="Rhea" id="RHEA:50516"/>
        <dbReference type="Rhea" id="RHEA-COMP:12709"/>
        <dbReference type="Rhea" id="RHEA-COMP:12710"/>
        <dbReference type="ChEBI" id="CHEBI:15378"/>
        <dbReference type="ChEBI" id="CHEBI:57287"/>
        <dbReference type="ChEBI" id="CHEBI:57288"/>
        <dbReference type="ChEBI" id="CHEBI:64739"/>
        <dbReference type="ChEBI" id="CHEBI:133375"/>
        <dbReference type="EC" id="2.3.1.255"/>
    </reaction>
</comment>
<keyword evidence="1 12" id="KW-0808">Transferase</keyword>
<organism evidence="12 13">
    <name type="scientific">Eumeta variegata</name>
    <name type="common">Bagworm moth</name>
    <name type="synonym">Eumeta japonica</name>
    <dbReference type="NCBI Taxonomy" id="151549"/>
    <lineage>
        <taxon>Eukaryota</taxon>
        <taxon>Metazoa</taxon>
        <taxon>Ecdysozoa</taxon>
        <taxon>Arthropoda</taxon>
        <taxon>Hexapoda</taxon>
        <taxon>Insecta</taxon>
        <taxon>Pterygota</taxon>
        <taxon>Neoptera</taxon>
        <taxon>Endopterygota</taxon>
        <taxon>Lepidoptera</taxon>
        <taxon>Glossata</taxon>
        <taxon>Ditrysia</taxon>
        <taxon>Tineoidea</taxon>
        <taxon>Psychidae</taxon>
        <taxon>Oiketicinae</taxon>
        <taxon>Eumeta</taxon>
    </lineage>
</organism>
<keyword evidence="13" id="KW-1185">Reference proteome</keyword>
<comment type="catalytic activity">
    <reaction evidence="6">
        <text>N-terminal L-valyl-[protein] + acetyl-CoA = N-terminal N(alpha)-acetyl-L-valyl-[protein] + CoA + H(+)</text>
        <dbReference type="Rhea" id="RHEA:50508"/>
        <dbReference type="Rhea" id="RHEA-COMP:12705"/>
        <dbReference type="Rhea" id="RHEA-COMP:12706"/>
        <dbReference type="ChEBI" id="CHEBI:15378"/>
        <dbReference type="ChEBI" id="CHEBI:57287"/>
        <dbReference type="ChEBI" id="CHEBI:57288"/>
        <dbReference type="ChEBI" id="CHEBI:64741"/>
        <dbReference type="ChEBI" id="CHEBI:133371"/>
        <dbReference type="EC" id="2.3.1.255"/>
    </reaction>
</comment>
<evidence type="ECO:0000256" key="7">
    <source>
        <dbReference type="ARBA" id="ARBA00047954"/>
    </source>
</evidence>
<comment type="caution">
    <text evidence="12">The sequence shown here is derived from an EMBL/GenBank/DDBJ whole genome shotgun (WGS) entry which is preliminary data.</text>
</comment>
<reference evidence="12 13" key="1">
    <citation type="journal article" date="2019" name="Commun. Biol.">
        <title>The bagworm genome reveals a unique fibroin gene that provides high tensile strength.</title>
        <authorList>
            <person name="Kono N."/>
            <person name="Nakamura H."/>
            <person name="Ohtoshi R."/>
            <person name="Tomita M."/>
            <person name="Numata K."/>
            <person name="Arakawa K."/>
        </authorList>
    </citation>
    <scope>NUCLEOTIDE SEQUENCE [LARGE SCALE GENOMIC DNA]</scope>
</reference>
<dbReference type="InterPro" id="IPR000182">
    <property type="entry name" value="GNAT_dom"/>
</dbReference>
<feature type="domain" description="N-acetyltransferase" evidence="11">
    <location>
        <begin position="142"/>
        <end position="200"/>
    </location>
</feature>
<comment type="catalytic activity">
    <reaction evidence="7">
        <text>N-terminal glycyl-[protein] + acetyl-CoA = N-terminal N(alpha)-acetylglycyl-[protein] + CoA + H(+)</text>
        <dbReference type="Rhea" id="RHEA:50496"/>
        <dbReference type="Rhea" id="RHEA-COMP:12666"/>
        <dbReference type="Rhea" id="RHEA-COMP:12700"/>
        <dbReference type="ChEBI" id="CHEBI:15378"/>
        <dbReference type="ChEBI" id="CHEBI:57287"/>
        <dbReference type="ChEBI" id="CHEBI:57288"/>
        <dbReference type="ChEBI" id="CHEBI:64723"/>
        <dbReference type="ChEBI" id="CHEBI:133369"/>
        <dbReference type="EC" id="2.3.1.255"/>
    </reaction>
</comment>
<evidence type="ECO:0000313" key="12">
    <source>
        <dbReference type="EMBL" id="GBP18972.1"/>
    </source>
</evidence>
<keyword evidence="2" id="KW-0012">Acyltransferase</keyword>
<dbReference type="PANTHER" id="PTHR23091:SF4">
    <property type="entry name" value="N-TERMINAL AMINO-ACID N(ALPHA)-ACETYLTRANSFERASE NATA"/>
    <property type="match status" value="1"/>
</dbReference>
<evidence type="ECO:0000256" key="10">
    <source>
        <dbReference type="ARBA" id="ARBA00049434"/>
    </source>
</evidence>
<evidence type="ECO:0000256" key="3">
    <source>
        <dbReference type="ARBA" id="ARBA00025786"/>
    </source>
</evidence>
<evidence type="ECO:0000256" key="4">
    <source>
        <dbReference type="ARBA" id="ARBA00026110"/>
    </source>
</evidence>
<evidence type="ECO:0000256" key="2">
    <source>
        <dbReference type="ARBA" id="ARBA00023315"/>
    </source>
</evidence>
<dbReference type="Proteomes" id="UP000299102">
    <property type="component" value="Unassembled WGS sequence"/>
</dbReference>